<gene>
    <name evidence="4" type="ORF">IHE71_21755</name>
</gene>
<evidence type="ECO:0000256" key="3">
    <source>
        <dbReference type="SAM" id="SignalP"/>
    </source>
</evidence>
<evidence type="ECO:0000256" key="2">
    <source>
        <dbReference type="SAM" id="Phobius"/>
    </source>
</evidence>
<comment type="caution">
    <text evidence="4">The sequence shown here is derived from an EMBL/GenBank/DDBJ whole genome shotgun (WGS) entry which is preliminary data.</text>
</comment>
<dbReference type="RefSeq" id="WP_192864858.1">
    <property type="nucleotide sequence ID" value="NZ_JADAQT010000108.1"/>
</dbReference>
<keyword evidence="3" id="KW-0732">Signal</keyword>
<organism evidence="4 5">
    <name type="scientific">Myceligenerans pegani</name>
    <dbReference type="NCBI Taxonomy" id="2776917"/>
    <lineage>
        <taxon>Bacteria</taxon>
        <taxon>Bacillati</taxon>
        <taxon>Actinomycetota</taxon>
        <taxon>Actinomycetes</taxon>
        <taxon>Micrococcales</taxon>
        <taxon>Promicromonosporaceae</taxon>
        <taxon>Myceligenerans</taxon>
    </lineage>
</organism>
<feature type="signal peptide" evidence="3">
    <location>
        <begin position="1"/>
        <end position="24"/>
    </location>
</feature>
<keyword evidence="5" id="KW-1185">Reference proteome</keyword>
<accession>A0ABR9N3T5</accession>
<evidence type="ECO:0008006" key="6">
    <source>
        <dbReference type="Google" id="ProtNLM"/>
    </source>
</evidence>
<feature type="compositionally biased region" description="Basic and acidic residues" evidence="1">
    <location>
        <begin position="173"/>
        <end position="184"/>
    </location>
</feature>
<dbReference type="EMBL" id="JADAQT010000108">
    <property type="protein sequence ID" value="MBE1878325.1"/>
    <property type="molecule type" value="Genomic_DNA"/>
</dbReference>
<feature type="chain" id="PRO_5047406480" description="Secreted protein" evidence="3">
    <location>
        <begin position="25"/>
        <end position="184"/>
    </location>
</feature>
<evidence type="ECO:0000313" key="4">
    <source>
        <dbReference type="EMBL" id="MBE1878325.1"/>
    </source>
</evidence>
<name>A0ABR9N3T5_9MICO</name>
<keyword evidence="2" id="KW-1133">Transmembrane helix</keyword>
<feature type="region of interest" description="Disordered" evidence="1">
    <location>
        <begin position="159"/>
        <end position="184"/>
    </location>
</feature>
<keyword evidence="2" id="KW-0472">Membrane</keyword>
<keyword evidence="2" id="KW-0812">Transmembrane</keyword>
<evidence type="ECO:0000256" key="1">
    <source>
        <dbReference type="SAM" id="MobiDB-lite"/>
    </source>
</evidence>
<dbReference type="Proteomes" id="UP000625527">
    <property type="component" value="Unassembled WGS sequence"/>
</dbReference>
<sequence>MAPISPSVRLLILAAALLTSLAVAGCGSTEPVSCDSPGDTFTQRVPVHHADDSWDEQVVFLVCTPDETVVIVDVNGDDYRSLAEFQTGNEIFDYGDELLLRKDFPAVNTREGDAEDLETMTVPARVSTAWVWWLVVGGATVVAVVIAGPWYWLRRRRRTRESRDSADVLQPGPEDKPEPDVPTT</sequence>
<proteinExistence type="predicted"/>
<feature type="transmembrane region" description="Helical" evidence="2">
    <location>
        <begin position="130"/>
        <end position="153"/>
    </location>
</feature>
<evidence type="ECO:0000313" key="5">
    <source>
        <dbReference type="Proteomes" id="UP000625527"/>
    </source>
</evidence>
<reference evidence="4 5" key="1">
    <citation type="submission" date="2020-10" db="EMBL/GenBank/DDBJ databases">
        <title>Myceligenerans pegani sp. nov., an endophytic actinomycete isolated from Peganum harmala L. in Xinjiang, China.</title>
        <authorList>
            <person name="Xin L."/>
        </authorList>
    </citation>
    <scope>NUCLEOTIDE SEQUENCE [LARGE SCALE GENOMIC DNA]</scope>
    <source>
        <strain evidence="4 5">TRM65318</strain>
    </source>
</reference>
<protein>
    <recommendedName>
        <fullName evidence="6">Secreted protein</fullName>
    </recommendedName>
</protein>